<dbReference type="Pfam" id="PF14246">
    <property type="entry name" value="TetR_C_7"/>
    <property type="match status" value="1"/>
</dbReference>
<dbReference type="Pfam" id="PF00440">
    <property type="entry name" value="TetR_N"/>
    <property type="match status" value="1"/>
</dbReference>
<sequence>MTEKTTTSPGPGRPKDPAKRAAILQAAQLLFLRSGFEGTSMDAIAAEAGVSKLTVYSHFTDKETLYAAAIRAVCEAQLPDLYLGQREHDDIRSTLRRIGNAFCVLINSEESIALHRLLVSMAGQDVRLARLFYEEGPQRVCDGMVVILAQACARGELSIDQPLEAARQFFTLLKGDSHFRLLVGYGERMTEHERRQHVDVVVDLFLHLYGASPG</sequence>
<reference evidence="5" key="1">
    <citation type="journal article" date="2019" name="Int. J. Syst. Evol. Microbiol.">
        <title>The Global Catalogue of Microorganisms (GCM) 10K type strain sequencing project: providing services to taxonomists for standard genome sequencing and annotation.</title>
        <authorList>
            <consortium name="The Broad Institute Genomics Platform"/>
            <consortium name="The Broad Institute Genome Sequencing Center for Infectious Disease"/>
            <person name="Wu L."/>
            <person name="Ma J."/>
        </authorList>
    </citation>
    <scope>NUCLEOTIDE SEQUENCE [LARGE SCALE GENOMIC DNA]</scope>
    <source>
        <strain evidence="5">JCM 11590</strain>
    </source>
</reference>
<keyword evidence="1 2" id="KW-0238">DNA-binding</keyword>
<evidence type="ECO:0000256" key="2">
    <source>
        <dbReference type="PROSITE-ProRule" id="PRU00335"/>
    </source>
</evidence>
<evidence type="ECO:0000259" key="3">
    <source>
        <dbReference type="PROSITE" id="PS50977"/>
    </source>
</evidence>
<accession>A0ABQ2CST9</accession>
<dbReference type="PRINTS" id="PR00455">
    <property type="entry name" value="HTHTETR"/>
</dbReference>
<dbReference type="InterPro" id="IPR001647">
    <property type="entry name" value="HTH_TetR"/>
</dbReference>
<dbReference type="PANTHER" id="PTHR30055:SF146">
    <property type="entry name" value="HTH-TYPE TRANSCRIPTIONAL DUAL REGULATOR CECR"/>
    <property type="match status" value="1"/>
</dbReference>
<evidence type="ECO:0000256" key="1">
    <source>
        <dbReference type="ARBA" id="ARBA00023125"/>
    </source>
</evidence>
<dbReference type="InterPro" id="IPR009057">
    <property type="entry name" value="Homeodomain-like_sf"/>
</dbReference>
<dbReference type="SUPFAM" id="SSF48498">
    <property type="entry name" value="Tetracyclin repressor-like, C-terminal domain"/>
    <property type="match status" value="1"/>
</dbReference>
<name>A0ABQ2CST9_9GAMM</name>
<feature type="DNA-binding region" description="H-T-H motif" evidence="2">
    <location>
        <begin position="40"/>
        <end position="59"/>
    </location>
</feature>
<dbReference type="EMBL" id="BMNN01000005">
    <property type="protein sequence ID" value="GGJ06043.1"/>
    <property type="molecule type" value="Genomic_DNA"/>
</dbReference>
<dbReference type="Gene3D" id="1.10.10.60">
    <property type="entry name" value="Homeodomain-like"/>
    <property type="match status" value="1"/>
</dbReference>
<dbReference type="SUPFAM" id="SSF46689">
    <property type="entry name" value="Homeodomain-like"/>
    <property type="match status" value="1"/>
</dbReference>
<dbReference type="PANTHER" id="PTHR30055">
    <property type="entry name" value="HTH-TYPE TRANSCRIPTIONAL REGULATOR RUTR"/>
    <property type="match status" value="1"/>
</dbReference>
<dbReference type="InterPro" id="IPR036271">
    <property type="entry name" value="Tet_transcr_reg_TetR-rel_C_sf"/>
</dbReference>
<comment type="caution">
    <text evidence="4">The sequence shown here is derived from an EMBL/GenBank/DDBJ whole genome shotgun (WGS) entry which is preliminary data.</text>
</comment>
<dbReference type="InterPro" id="IPR039536">
    <property type="entry name" value="TetR_C_Proteobacteria"/>
</dbReference>
<gene>
    <name evidence="4" type="ORF">GCM10009083_23740</name>
</gene>
<feature type="domain" description="HTH tetR-type" evidence="3">
    <location>
        <begin position="17"/>
        <end position="77"/>
    </location>
</feature>
<protein>
    <submittedName>
        <fullName evidence="4">Transcriptional regulator</fullName>
    </submittedName>
</protein>
<dbReference type="Gene3D" id="1.10.357.10">
    <property type="entry name" value="Tetracycline Repressor, domain 2"/>
    <property type="match status" value="1"/>
</dbReference>
<dbReference type="Proteomes" id="UP000633263">
    <property type="component" value="Unassembled WGS sequence"/>
</dbReference>
<evidence type="ECO:0000313" key="5">
    <source>
        <dbReference type="Proteomes" id="UP000633263"/>
    </source>
</evidence>
<organism evidence="4 5">
    <name type="scientific">Halopseudomonas pertucinogena</name>
    <dbReference type="NCBI Taxonomy" id="86175"/>
    <lineage>
        <taxon>Bacteria</taxon>
        <taxon>Pseudomonadati</taxon>
        <taxon>Pseudomonadota</taxon>
        <taxon>Gammaproteobacteria</taxon>
        <taxon>Pseudomonadales</taxon>
        <taxon>Pseudomonadaceae</taxon>
        <taxon>Halopseudomonas</taxon>
    </lineage>
</organism>
<proteinExistence type="predicted"/>
<dbReference type="InterPro" id="IPR050109">
    <property type="entry name" value="HTH-type_TetR-like_transc_reg"/>
</dbReference>
<evidence type="ECO:0000313" key="4">
    <source>
        <dbReference type="EMBL" id="GGJ06043.1"/>
    </source>
</evidence>
<keyword evidence="5" id="KW-1185">Reference proteome</keyword>
<dbReference type="RefSeq" id="WP_188636861.1">
    <property type="nucleotide sequence ID" value="NZ_BMNN01000005.1"/>
</dbReference>
<dbReference type="PROSITE" id="PS50977">
    <property type="entry name" value="HTH_TETR_2"/>
    <property type="match status" value="1"/>
</dbReference>